<evidence type="ECO:0000313" key="6">
    <source>
        <dbReference type="EMBL" id="STO60754.1"/>
    </source>
</evidence>
<gene>
    <name evidence="6" type="ORF">NCTC1659_02054</name>
</gene>
<dbReference type="GO" id="GO:0003677">
    <property type="term" value="F:DNA binding"/>
    <property type="evidence" value="ECO:0007669"/>
    <property type="project" value="UniProtKB-KW"/>
</dbReference>
<evidence type="ECO:0000256" key="4">
    <source>
        <dbReference type="ARBA" id="ARBA00023163"/>
    </source>
</evidence>
<accession>A0A377HWF2</accession>
<dbReference type="InterPro" id="IPR010982">
    <property type="entry name" value="Lambda_DNA-bd_dom_sf"/>
</dbReference>
<keyword evidence="2" id="KW-0805">Transcription regulation</keyword>
<evidence type="ECO:0000256" key="2">
    <source>
        <dbReference type="ARBA" id="ARBA00023015"/>
    </source>
</evidence>
<organism evidence="6 7">
    <name type="scientific">Canicola haemoglobinophilus</name>
    <dbReference type="NCBI Taxonomy" id="733"/>
    <lineage>
        <taxon>Bacteria</taxon>
        <taxon>Pseudomonadati</taxon>
        <taxon>Pseudomonadota</taxon>
        <taxon>Gammaproteobacteria</taxon>
        <taxon>Pasteurellales</taxon>
        <taxon>Pasteurellaceae</taxon>
        <taxon>Canicola</taxon>
    </lineage>
</organism>
<name>A0A377HWF2_9PAST</name>
<keyword evidence="4" id="KW-0804">Transcription</keyword>
<feature type="domain" description="Ner winged helix-turn-helix DNA-binding" evidence="5">
    <location>
        <begin position="8"/>
        <end position="42"/>
    </location>
</feature>
<dbReference type="Proteomes" id="UP000254329">
    <property type="component" value="Unassembled WGS sequence"/>
</dbReference>
<sequence>MEKIKKEDMHRADIVALVRKSGTSISALSVKAGLRPTLSQILCKHPFQLNGARLGEHQNQS</sequence>
<keyword evidence="3" id="KW-0238">DNA-binding</keyword>
<dbReference type="AlphaFoldDB" id="A0A377HWF2"/>
<protein>
    <submittedName>
        <fullName evidence="6">Predicted transcriptional regulator</fullName>
    </submittedName>
</protein>
<reference evidence="6 7" key="1">
    <citation type="submission" date="2018-06" db="EMBL/GenBank/DDBJ databases">
        <authorList>
            <consortium name="Pathogen Informatics"/>
            <person name="Doyle S."/>
        </authorList>
    </citation>
    <scope>NUCLEOTIDE SEQUENCE [LARGE SCALE GENOMIC DNA]</scope>
    <source>
        <strain evidence="6 7">NCTC1659</strain>
    </source>
</reference>
<evidence type="ECO:0000256" key="1">
    <source>
        <dbReference type="ARBA" id="ARBA00006157"/>
    </source>
</evidence>
<evidence type="ECO:0000259" key="5">
    <source>
        <dbReference type="Pfam" id="PF13693"/>
    </source>
</evidence>
<dbReference type="Pfam" id="PF13693">
    <property type="entry name" value="HTH_35"/>
    <property type="match status" value="1"/>
</dbReference>
<dbReference type="Gene3D" id="1.10.260.40">
    <property type="entry name" value="lambda repressor-like DNA-binding domains"/>
    <property type="match status" value="1"/>
</dbReference>
<proteinExistence type="inferred from homology"/>
<dbReference type="InterPro" id="IPR038722">
    <property type="entry name" value="Ner_HTH_dom"/>
</dbReference>
<evidence type="ECO:0000256" key="3">
    <source>
        <dbReference type="ARBA" id="ARBA00023125"/>
    </source>
</evidence>
<dbReference type="EMBL" id="UGHF01000001">
    <property type="protein sequence ID" value="STO60754.1"/>
    <property type="molecule type" value="Genomic_DNA"/>
</dbReference>
<comment type="similarity">
    <text evidence="1">Belongs to the ner transcriptional regulatory family.</text>
</comment>
<dbReference type="SUPFAM" id="SSF47413">
    <property type="entry name" value="lambda repressor-like DNA-binding domains"/>
    <property type="match status" value="1"/>
</dbReference>
<keyword evidence="7" id="KW-1185">Reference proteome</keyword>
<evidence type="ECO:0000313" key="7">
    <source>
        <dbReference type="Proteomes" id="UP000254329"/>
    </source>
</evidence>